<keyword evidence="2" id="KW-1185">Reference proteome</keyword>
<dbReference type="PIRSF" id="PIRSF029285">
    <property type="entry name" value="Aminopept"/>
    <property type="match status" value="1"/>
</dbReference>
<dbReference type="AlphaFoldDB" id="A0A1H8S7A9"/>
<dbReference type="STRING" id="42354.SAMN05216333_11728"/>
<evidence type="ECO:0000313" key="2">
    <source>
        <dbReference type="Proteomes" id="UP000198814"/>
    </source>
</evidence>
<accession>A0A1H8S7A9</accession>
<organism evidence="1 2">
    <name type="scientific">Nitrosomonas oligotropha</name>
    <dbReference type="NCBI Taxonomy" id="42354"/>
    <lineage>
        <taxon>Bacteria</taxon>
        <taxon>Pseudomonadati</taxon>
        <taxon>Pseudomonadota</taxon>
        <taxon>Betaproteobacteria</taxon>
        <taxon>Nitrosomonadales</taxon>
        <taxon>Nitrosomonadaceae</taxon>
        <taxon>Nitrosomonas</taxon>
    </lineage>
</organism>
<dbReference type="Proteomes" id="UP000198814">
    <property type="component" value="Unassembled WGS sequence"/>
</dbReference>
<dbReference type="PROSITE" id="PS51257">
    <property type="entry name" value="PROKAR_LIPOPROTEIN"/>
    <property type="match status" value="1"/>
</dbReference>
<gene>
    <name evidence="1" type="ORF">SAMN05216333_11728</name>
</gene>
<dbReference type="Pfam" id="PF10023">
    <property type="entry name" value="Aminopep"/>
    <property type="match status" value="1"/>
</dbReference>
<dbReference type="RefSeq" id="WP_256206233.1">
    <property type="nucleotide sequence ID" value="NZ_FNOE01000018.1"/>
</dbReference>
<name>A0A1H8S7A9_9PROT</name>
<keyword evidence="1" id="KW-0645">Protease</keyword>
<keyword evidence="1" id="KW-0378">Hydrolase</keyword>
<dbReference type="InterPro" id="IPR014553">
    <property type="entry name" value="Aminopept"/>
</dbReference>
<protein>
    <submittedName>
        <fullName evidence="1">Predicted aminopeptidase</fullName>
    </submittedName>
</protein>
<proteinExistence type="predicted"/>
<dbReference type="EMBL" id="FODO01000017">
    <property type="protein sequence ID" value="SEO74561.1"/>
    <property type="molecule type" value="Genomic_DNA"/>
</dbReference>
<reference evidence="2" key="1">
    <citation type="submission" date="2016-10" db="EMBL/GenBank/DDBJ databases">
        <authorList>
            <person name="Varghese N."/>
            <person name="Submissions S."/>
        </authorList>
    </citation>
    <scope>NUCLEOTIDE SEQUENCE [LARGE SCALE GENOMIC DNA]</scope>
    <source>
        <strain evidence="2">Nm76</strain>
    </source>
</reference>
<sequence>MLARVPRTLLFAAIMSLIIWLSACTNLPYYAQAVDGHFGVIHRSQPISKVIANPDIDPKLKHSLTKVVQLREFASRELKLPDNLSYTSYADLERPFVVWNVFAAPELSVKLKEWCFVQVGCVNYRGFFSQESAERYAEELRKEGYDVHVGGIRAYSTLGWFSDPVLNTFIGYSEMDLARLIFHELAHQVMYVSGDTVFNESFATAVEHEGVKRWFERSGTATEQIALTARQERETIFTGLVLKHRKRLQELFQSDLSDTEKRTRKAHIFDELRAEFLHLKAGQNDLSSYDRWFSQSLNNALLATVSIYTQLLPAFQGILKQHDRDMERFFDTITKLSKLPKHERNLILQKAAEGSQSWKTAEQ</sequence>
<dbReference type="GO" id="GO:0004177">
    <property type="term" value="F:aminopeptidase activity"/>
    <property type="evidence" value="ECO:0007669"/>
    <property type="project" value="UniProtKB-KW"/>
</dbReference>
<keyword evidence="1" id="KW-0031">Aminopeptidase</keyword>
<evidence type="ECO:0000313" key="1">
    <source>
        <dbReference type="EMBL" id="SEO74561.1"/>
    </source>
</evidence>